<sequence>MSDRTGTVADNLQTRIWRWASSNAIWIVLALLFSVAALLSDAFLRPVYIFNIVRQAAPVGVAAIGVTLVMILGGVDLSVGAIISLTAVLTAVLMDGQVANIPLAVTFALAVGAFIGGINGVLIAYNRISPFILTLGMAVVITGITQIYSGGTARGIVSPGFREFFNFRIGGVVPVLALFFLGLALVGVRLQQTTKFCRNLYLIGSNPQAAELSGLHVKRITIIAYALSGLMGAMAGIALLARSGVSSTFAGRGLEFDVLAAVILGGTTFQGGRGGIGGTIAAVFVLLIAFNLVNIVGLDYNAQLIVKGAIIIIASSAYIYFKKVR</sequence>
<evidence type="ECO:0000256" key="4">
    <source>
        <dbReference type="ARBA" id="ARBA00022519"/>
    </source>
</evidence>
<dbReference type="EMBL" id="WTUW01000009">
    <property type="protein sequence ID" value="MZR32331.1"/>
    <property type="molecule type" value="Genomic_DNA"/>
</dbReference>
<keyword evidence="10" id="KW-1185">Reference proteome</keyword>
<evidence type="ECO:0000256" key="2">
    <source>
        <dbReference type="ARBA" id="ARBA00022448"/>
    </source>
</evidence>
<keyword evidence="3" id="KW-1003">Cell membrane</keyword>
<keyword evidence="6 8" id="KW-1133">Transmembrane helix</keyword>
<dbReference type="PANTHER" id="PTHR32196">
    <property type="entry name" value="ABC TRANSPORTER PERMEASE PROTEIN YPHD-RELATED-RELATED"/>
    <property type="match status" value="1"/>
</dbReference>
<keyword evidence="5 8" id="KW-0812">Transmembrane</keyword>
<feature type="transmembrane region" description="Helical" evidence="8">
    <location>
        <begin position="56"/>
        <end position="89"/>
    </location>
</feature>
<feature type="transmembrane region" description="Helical" evidence="8">
    <location>
        <begin position="276"/>
        <end position="298"/>
    </location>
</feature>
<dbReference type="InterPro" id="IPR001851">
    <property type="entry name" value="ABC_transp_permease"/>
</dbReference>
<feature type="transmembrane region" description="Helical" evidence="8">
    <location>
        <begin position="304"/>
        <end position="321"/>
    </location>
</feature>
<dbReference type="GO" id="GO:0022857">
    <property type="term" value="F:transmembrane transporter activity"/>
    <property type="evidence" value="ECO:0007669"/>
    <property type="project" value="InterPro"/>
</dbReference>
<dbReference type="PANTHER" id="PTHR32196:SF21">
    <property type="entry name" value="ABC TRANSPORTER PERMEASE PROTEIN YPHD-RELATED"/>
    <property type="match status" value="1"/>
</dbReference>
<comment type="subcellular location">
    <subcellularLocation>
        <location evidence="1">Cell membrane</location>
        <topology evidence="1">Multi-pass membrane protein</topology>
    </subcellularLocation>
</comment>
<dbReference type="RefSeq" id="WP_161316968.1">
    <property type="nucleotide sequence ID" value="NZ_WTUW01000009.1"/>
</dbReference>
<evidence type="ECO:0000256" key="7">
    <source>
        <dbReference type="ARBA" id="ARBA00023136"/>
    </source>
</evidence>
<feature type="transmembrane region" description="Helical" evidence="8">
    <location>
        <begin position="131"/>
        <end position="149"/>
    </location>
</feature>
<organism evidence="9 10">
    <name type="scientific">Sneathiella litorea</name>
    <dbReference type="NCBI Taxonomy" id="2606216"/>
    <lineage>
        <taxon>Bacteria</taxon>
        <taxon>Pseudomonadati</taxon>
        <taxon>Pseudomonadota</taxon>
        <taxon>Alphaproteobacteria</taxon>
        <taxon>Sneathiellales</taxon>
        <taxon>Sneathiellaceae</taxon>
        <taxon>Sneathiella</taxon>
    </lineage>
</organism>
<comment type="caution">
    <text evidence="9">The sequence shown here is derived from an EMBL/GenBank/DDBJ whole genome shotgun (WGS) entry which is preliminary data.</text>
</comment>
<evidence type="ECO:0000313" key="9">
    <source>
        <dbReference type="EMBL" id="MZR32331.1"/>
    </source>
</evidence>
<evidence type="ECO:0000256" key="5">
    <source>
        <dbReference type="ARBA" id="ARBA00022692"/>
    </source>
</evidence>
<name>A0A6L8WBC6_9PROT</name>
<feature type="transmembrane region" description="Helical" evidence="8">
    <location>
        <begin position="169"/>
        <end position="188"/>
    </location>
</feature>
<keyword evidence="2" id="KW-0813">Transport</keyword>
<evidence type="ECO:0000313" key="10">
    <source>
        <dbReference type="Proteomes" id="UP000476030"/>
    </source>
</evidence>
<dbReference type="AlphaFoldDB" id="A0A6L8WBC6"/>
<evidence type="ECO:0000256" key="1">
    <source>
        <dbReference type="ARBA" id="ARBA00004651"/>
    </source>
</evidence>
<dbReference type="CDD" id="cd06579">
    <property type="entry name" value="TM_PBP1_transp_AraH_like"/>
    <property type="match status" value="1"/>
</dbReference>
<feature type="transmembrane region" description="Helical" evidence="8">
    <location>
        <begin position="24"/>
        <end position="44"/>
    </location>
</feature>
<dbReference type="GO" id="GO:0005886">
    <property type="term" value="C:plasma membrane"/>
    <property type="evidence" value="ECO:0007669"/>
    <property type="project" value="UniProtKB-SubCell"/>
</dbReference>
<keyword evidence="7 8" id="KW-0472">Membrane</keyword>
<evidence type="ECO:0000256" key="3">
    <source>
        <dbReference type="ARBA" id="ARBA00022475"/>
    </source>
</evidence>
<proteinExistence type="predicted"/>
<evidence type="ECO:0008006" key="11">
    <source>
        <dbReference type="Google" id="ProtNLM"/>
    </source>
</evidence>
<dbReference type="Pfam" id="PF02653">
    <property type="entry name" value="BPD_transp_2"/>
    <property type="match status" value="1"/>
</dbReference>
<gene>
    <name evidence="9" type="ORF">GQE98_16955</name>
</gene>
<feature type="transmembrane region" description="Helical" evidence="8">
    <location>
        <begin position="222"/>
        <end position="243"/>
    </location>
</feature>
<dbReference type="Proteomes" id="UP000476030">
    <property type="component" value="Unassembled WGS sequence"/>
</dbReference>
<keyword evidence="4" id="KW-0997">Cell inner membrane</keyword>
<evidence type="ECO:0000256" key="6">
    <source>
        <dbReference type="ARBA" id="ARBA00022989"/>
    </source>
</evidence>
<reference evidence="9 10" key="1">
    <citation type="submission" date="2019-12" db="EMBL/GenBank/DDBJ databases">
        <title>Snethiella sp. nov. sp. isolated from sea sand.</title>
        <authorList>
            <person name="Kim J."/>
            <person name="Jeong S.E."/>
            <person name="Jung H.S."/>
            <person name="Jeon C.O."/>
        </authorList>
    </citation>
    <scope>NUCLEOTIDE SEQUENCE [LARGE SCALE GENOMIC DNA]</scope>
    <source>
        <strain evidence="9 10">DP05</strain>
    </source>
</reference>
<feature type="transmembrane region" description="Helical" evidence="8">
    <location>
        <begin position="101"/>
        <end position="124"/>
    </location>
</feature>
<accession>A0A6L8WBC6</accession>
<evidence type="ECO:0000256" key="8">
    <source>
        <dbReference type="SAM" id="Phobius"/>
    </source>
</evidence>
<protein>
    <recommendedName>
        <fullName evidence="11">ABC transporter permease</fullName>
    </recommendedName>
</protein>